<evidence type="ECO:0000256" key="1">
    <source>
        <dbReference type="SAM" id="MobiDB-lite"/>
    </source>
</evidence>
<keyword evidence="3" id="KW-1185">Reference proteome</keyword>
<accession>A0AAV2YNR8</accession>
<name>A0AAV2YNR8_9STRA</name>
<proteinExistence type="predicted"/>
<organism evidence="2 3">
    <name type="scientific">Lagenidium giganteum</name>
    <dbReference type="NCBI Taxonomy" id="4803"/>
    <lineage>
        <taxon>Eukaryota</taxon>
        <taxon>Sar</taxon>
        <taxon>Stramenopiles</taxon>
        <taxon>Oomycota</taxon>
        <taxon>Peronosporomycetes</taxon>
        <taxon>Pythiales</taxon>
        <taxon>Pythiaceae</taxon>
    </lineage>
</organism>
<gene>
    <name evidence="2" type="ORF">N0F65_006327</name>
</gene>
<dbReference type="Proteomes" id="UP001146120">
    <property type="component" value="Unassembled WGS sequence"/>
</dbReference>
<comment type="caution">
    <text evidence="2">The sequence shown here is derived from an EMBL/GenBank/DDBJ whole genome shotgun (WGS) entry which is preliminary data.</text>
</comment>
<feature type="compositionally biased region" description="Low complexity" evidence="1">
    <location>
        <begin position="31"/>
        <end position="49"/>
    </location>
</feature>
<protein>
    <submittedName>
        <fullName evidence="2">Uncharacterized protein</fullName>
    </submittedName>
</protein>
<reference evidence="2" key="1">
    <citation type="submission" date="2022-11" db="EMBL/GenBank/DDBJ databases">
        <authorList>
            <person name="Morgan W.R."/>
            <person name="Tartar A."/>
        </authorList>
    </citation>
    <scope>NUCLEOTIDE SEQUENCE</scope>
    <source>
        <strain evidence="2">ARSEF 373</strain>
    </source>
</reference>
<evidence type="ECO:0000313" key="2">
    <source>
        <dbReference type="EMBL" id="DAZ95730.1"/>
    </source>
</evidence>
<sequence>MLKKELLTWFQTSVDANTMRPGRWQESMATLLSSPLRTTQTSSRSSLRGPRSRIGSRRIRHPVWMGSKRKLQMVFEKLVSHNCSERCTTKFESKKRLTSRSTVSQHWIVPRSEETYRRRA</sequence>
<dbReference type="EMBL" id="DAKRPA010000192">
    <property type="protein sequence ID" value="DAZ95730.1"/>
    <property type="molecule type" value="Genomic_DNA"/>
</dbReference>
<reference evidence="2" key="2">
    <citation type="journal article" date="2023" name="Microbiol Resour">
        <title>Decontamination and Annotation of the Draft Genome Sequence of the Oomycete Lagenidium giganteum ARSEF 373.</title>
        <authorList>
            <person name="Morgan W.R."/>
            <person name="Tartar A."/>
        </authorList>
    </citation>
    <scope>NUCLEOTIDE SEQUENCE</scope>
    <source>
        <strain evidence="2">ARSEF 373</strain>
    </source>
</reference>
<evidence type="ECO:0000313" key="3">
    <source>
        <dbReference type="Proteomes" id="UP001146120"/>
    </source>
</evidence>
<dbReference type="AlphaFoldDB" id="A0AAV2YNR8"/>
<feature type="region of interest" description="Disordered" evidence="1">
    <location>
        <begin position="31"/>
        <end position="58"/>
    </location>
</feature>